<evidence type="ECO:0000313" key="3">
    <source>
        <dbReference type="Proteomes" id="UP000473278"/>
    </source>
</evidence>
<keyword evidence="3" id="KW-1185">Reference proteome</keyword>
<gene>
    <name evidence="2" type="ORF">G3570_05045</name>
</gene>
<dbReference type="AlphaFoldDB" id="A0A6M1SXW8"/>
<feature type="transmembrane region" description="Helical" evidence="1">
    <location>
        <begin position="62"/>
        <end position="83"/>
    </location>
</feature>
<feature type="transmembrane region" description="Helical" evidence="1">
    <location>
        <begin position="39"/>
        <end position="56"/>
    </location>
</feature>
<sequence length="89" mass="9354">MYSVIGLGIAAGLIGLGVIAIIVAGARSIKNGKQDFKKIITFLVPFAVYGVAYGITGSFNEAGIATMIFMMAAMLLFIVLSGFRSTFNL</sequence>
<proteinExistence type="predicted"/>
<evidence type="ECO:0000256" key="1">
    <source>
        <dbReference type="SAM" id="Phobius"/>
    </source>
</evidence>
<feature type="transmembrane region" description="Helical" evidence="1">
    <location>
        <begin position="6"/>
        <end position="27"/>
    </location>
</feature>
<name>A0A6M1SXW8_9BACT</name>
<keyword evidence="1" id="KW-0472">Membrane</keyword>
<keyword evidence="1" id="KW-0812">Transmembrane</keyword>
<dbReference type="Proteomes" id="UP000473278">
    <property type="component" value="Unassembled WGS sequence"/>
</dbReference>
<dbReference type="EMBL" id="JAALLT010000002">
    <property type="protein sequence ID" value="NGP75984.1"/>
    <property type="molecule type" value="Genomic_DNA"/>
</dbReference>
<protein>
    <submittedName>
        <fullName evidence="2">Uncharacterized protein</fullName>
    </submittedName>
</protein>
<dbReference type="RefSeq" id="WP_165139942.1">
    <property type="nucleotide sequence ID" value="NZ_JAALLT010000002.1"/>
</dbReference>
<evidence type="ECO:0000313" key="2">
    <source>
        <dbReference type="EMBL" id="NGP75984.1"/>
    </source>
</evidence>
<organism evidence="2 3">
    <name type="scientific">Halalkalibaculum roseum</name>
    <dbReference type="NCBI Taxonomy" id="2709311"/>
    <lineage>
        <taxon>Bacteria</taxon>
        <taxon>Pseudomonadati</taxon>
        <taxon>Balneolota</taxon>
        <taxon>Balneolia</taxon>
        <taxon>Balneolales</taxon>
        <taxon>Balneolaceae</taxon>
        <taxon>Halalkalibaculum</taxon>
    </lineage>
</organism>
<keyword evidence="1" id="KW-1133">Transmembrane helix</keyword>
<reference evidence="2 3" key="1">
    <citation type="submission" date="2020-02" db="EMBL/GenBank/DDBJ databases">
        <title>Balneolaceae bacterium YR4-1, complete genome.</title>
        <authorList>
            <person name="Li Y."/>
            <person name="Wu S."/>
        </authorList>
    </citation>
    <scope>NUCLEOTIDE SEQUENCE [LARGE SCALE GENOMIC DNA]</scope>
    <source>
        <strain evidence="2 3">YR4-1</strain>
    </source>
</reference>
<accession>A0A6M1SXW8</accession>
<comment type="caution">
    <text evidence="2">The sequence shown here is derived from an EMBL/GenBank/DDBJ whole genome shotgun (WGS) entry which is preliminary data.</text>
</comment>